<sequence length="156" mass="16798">MNALTCLLLACAPAGPLQDAAAEDAMSAQRAAFEATMKNAVLTGRFTVDGAADKMPEERYEIGQVSYVKEDLWTIAARIQYGKNDVTVPVPVKVFWAGDTPVITLEETTLPGMGTFSARVLVHKTGSGQTRYAGTWQHDDKGGCMFGIVTPRGEKE</sequence>
<name>A0ABX1VH65_9PLAN</name>
<evidence type="ECO:0000313" key="2">
    <source>
        <dbReference type="Proteomes" id="UP000609651"/>
    </source>
</evidence>
<comment type="caution">
    <text evidence="1">The sequence shown here is derived from an EMBL/GenBank/DDBJ whole genome shotgun (WGS) entry which is preliminary data.</text>
</comment>
<gene>
    <name evidence="1" type="ORF">LzC2_32840</name>
</gene>
<reference evidence="1 2" key="1">
    <citation type="journal article" date="2020" name="Syst. Appl. Microbiol.">
        <title>Alienimonas chondri sp. nov., a novel planctomycete isolated from the biofilm of the red alga Chondrus crispus.</title>
        <authorList>
            <person name="Vitorino I."/>
            <person name="Albuquerque L."/>
            <person name="Wiegand S."/>
            <person name="Kallscheuer N."/>
            <person name="da Costa M.S."/>
            <person name="Lobo-da-Cunha A."/>
            <person name="Jogler C."/>
            <person name="Lage O.M."/>
        </authorList>
    </citation>
    <scope>NUCLEOTIDE SEQUENCE [LARGE SCALE GENOMIC DNA]</scope>
    <source>
        <strain evidence="1 2">LzC2</strain>
    </source>
</reference>
<organism evidence="1 2">
    <name type="scientific">Alienimonas chondri</name>
    <dbReference type="NCBI Taxonomy" id="2681879"/>
    <lineage>
        <taxon>Bacteria</taxon>
        <taxon>Pseudomonadati</taxon>
        <taxon>Planctomycetota</taxon>
        <taxon>Planctomycetia</taxon>
        <taxon>Planctomycetales</taxon>
        <taxon>Planctomycetaceae</taxon>
        <taxon>Alienimonas</taxon>
    </lineage>
</organism>
<accession>A0ABX1VH65</accession>
<dbReference type="RefSeq" id="WP_206678755.1">
    <property type="nucleotide sequence ID" value="NZ_WTPX01000127.1"/>
</dbReference>
<evidence type="ECO:0000313" key="1">
    <source>
        <dbReference type="EMBL" id="NNJ27183.1"/>
    </source>
</evidence>
<keyword evidence="2" id="KW-1185">Reference proteome</keyword>
<protein>
    <submittedName>
        <fullName evidence="1">Uncharacterized protein</fullName>
    </submittedName>
</protein>
<dbReference type="Proteomes" id="UP000609651">
    <property type="component" value="Unassembled WGS sequence"/>
</dbReference>
<proteinExistence type="predicted"/>
<dbReference type="EMBL" id="WTPX01000127">
    <property type="protein sequence ID" value="NNJ27183.1"/>
    <property type="molecule type" value="Genomic_DNA"/>
</dbReference>